<dbReference type="HOGENOM" id="CLU_3002262_0_0_1"/>
<reference evidence="2" key="1">
    <citation type="submission" date="2011-04" db="EMBL/GenBank/DDBJ databases">
        <title>Evolution of plant cell wall degrading machinery underlies the functional diversity of forest fungi.</title>
        <authorList>
            <consortium name="US DOE Joint Genome Institute (JGI-PGF)"/>
            <person name="Eastwood D.C."/>
            <person name="Floudas D."/>
            <person name="Binder M."/>
            <person name="Majcherczyk A."/>
            <person name="Schneider P."/>
            <person name="Aerts A."/>
            <person name="Asiegbu F.O."/>
            <person name="Baker S.E."/>
            <person name="Barry K."/>
            <person name="Bendiksby M."/>
            <person name="Blumentritt M."/>
            <person name="Coutinho P.M."/>
            <person name="Cullen D."/>
            <person name="Cullen D."/>
            <person name="Gathman A."/>
            <person name="Goodell B."/>
            <person name="Henrissat B."/>
            <person name="Ihrmark K."/>
            <person name="Kauserud H."/>
            <person name="Kohler A."/>
            <person name="LaButti K."/>
            <person name="Lapidus A."/>
            <person name="Lavin J.L."/>
            <person name="Lee Y.-H."/>
            <person name="Lindquist E."/>
            <person name="Lilly W."/>
            <person name="Lucas S."/>
            <person name="Morin E."/>
            <person name="Murat C."/>
            <person name="Oguiza J.A."/>
            <person name="Park J."/>
            <person name="Pisabarro A.G."/>
            <person name="Riley R."/>
            <person name="Rosling A."/>
            <person name="Salamov A."/>
            <person name="Schmidt O."/>
            <person name="Schmutz J."/>
            <person name="Skrede I."/>
            <person name="Stenlid J."/>
            <person name="Wiebenga A."/>
            <person name="Xie X."/>
            <person name="Kues U."/>
            <person name="Hibbett D.S."/>
            <person name="Hoffmeister D."/>
            <person name="Hogberg N."/>
            <person name="Martin F."/>
            <person name="Grigoriev I.V."/>
            <person name="Watkinson S.C."/>
        </authorList>
    </citation>
    <scope>NUCLEOTIDE SEQUENCE</scope>
    <source>
        <strain evidence="2">S7.9</strain>
    </source>
</reference>
<dbReference type="GeneID" id="18811310"/>
<name>F8NTP2_SERL9</name>
<dbReference type="Proteomes" id="UP000008064">
    <property type="component" value="Unassembled WGS sequence"/>
</dbReference>
<dbReference type="AlphaFoldDB" id="F8NTP2"/>
<protein>
    <submittedName>
        <fullName evidence="2">Uncharacterized protein</fullName>
    </submittedName>
</protein>
<dbReference type="EMBL" id="GL945433">
    <property type="protein sequence ID" value="EGO25713.1"/>
    <property type="molecule type" value="Genomic_DNA"/>
</dbReference>
<organism>
    <name type="scientific">Serpula lacrymans var. lacrymans (strain S7.9)</name>
    <name type="common">Dry rot fungus</name>
    <dbReference type="NCBI Taxonomy" id="578457"/>
    <lineage>
        <taxon>Eukaryota</taxon>
        <taxon>Fungi</taxon>
        <taxon>Dikarya</taxon>
        <taxon>Basidiomycota</taxon>
        <taxon>Agaricomycotina</taxon>
        <taxon>Agaricomycetes</taxon>
        <taxon>Agaricomycetidae</taxon>
        <taxon>Boletales</taxon>
        <taxon>Coniophorineae</taxon>
        <taxon>Serpulaceae</taxon>
        <taxon>Serpula</taxon>
    </lineage>
</organism>
<dbReference type="KEGG" id="sla:SERLADRAFT_388076"/>
<evidence type="ECO:0000313" key="2">
    <source>
        <dbReference type="EMBL" id="EGO25713.1"/>
    </source>
</evidence>
<feature type="non-terminal residue" evidence="2">
    <location>
        <position position="1"/>
    </location>
</feature>
<gene>
    <name evidence="2" type="ORF">SERLADRAFT_388076</name>
</gene>
<accession>F8NTP2</accession>
<feature type="region of interest" description="Disordered" evidence="1">
    <location>
        <begin position="1"/>
        <end position="30"/>
    </location>
</feature>
<dbReference type="RefSeq" id="XP_007317835.1">
    <property type="nucleotide sequence ID" value="XM_007317773.1"/>
</dbReference>
<sequence length="63" mass="6840">VDNGEGPKSAQKGAKGPKESKKAVQKRSRRVLRLPSDATGLHLCSPFNTILILTEKLPRDSVD</sequence>
<evidence type="ECO:0000256" key="1">
    <source>
        <dbReference type="SAM" id="MobiDB-lite"/>
    </source>
</evidence>
<proteinExistence type="predicted"/>